<dbReference type="AlphaFoldDB" id="A0AAV9EMS2"/>
<dbReference type="PANTHER" id="PTHR47976:SF108">
    <property type="entry name" value="G-TYPE LECTIN S-RECEPTOR-LIKE SERINE_THREONINE-PROTEIN KINASE LECRK1"/>
    <property type="match status" value="1"/>
</dbReference>
<evidence type="ECO:0000256" key="1">
    <source>
        <dbReference type="ARBA" id="ARBA00022729"/>
    </source>
</evidence>
<evidence type="ECO:0000256" key="2">
    <source>
        <dbReference type="SAM" id="MobiDB-lite"/>
    </source>
</evidence>
<dbReference type="GO" id="GO:0016301">
    <property type="term" value="F:kinase activity"/>
    <property type="evidence" value="ECO:0007669"/>
    <property type="project" value="UniProtKB-KW"/>
</dbReference>
<protein>
    <submittedName>
        <fullName evidence="3">G-type lectin S-receptor-like serine/threonine-protein kinase RLK1</fullName>
    </submittedName>
</protein>
<organism evidence="3 4">
    <name type="scientific">Acorus calamus</name>
    <name type="common">Sweet flag</name>
    <dbReference type="NCBI Taxonomy" id="4465"/>
    <lineage>
        <taxon>Eukaryota</taxon>
        <taxon>Viridiplantae</taxon>
        <taxon>Streptophyta</taxon>
        <taxon>Embryophyta</taxon>
        <taxon>Tracheophyta</taxon>
        <taxon>Spermatophyta</taxon>
        <taxon>Magnoliopsida</taxon>
        <taxon>Liliopsida</taxon>
        <taxon>Acoraceae</taxon>
        <taxon>Acorus</taxon>
    </lineage>
</organism>
<name>A0AAV9EMS2_ACOCL</name>
<proteinExistence type="predicted"/>
<feature type="region of interest" description="Disordered" evidence="2">
    <location>
        <begin position="232"/>
        <end position="294"/>
    </location>
</feature>
<comment type="caution">
    <text evidence="3">The sequence shown here is derived from an EMBL/GenBank/DDBJ whole genome shotgun (WGS) entry which is preliminary data.</text>
</comment>
<keyword evidence="1" id="KW-0732">Signal</keyword>
<gene>
    <name evidence="3" type="primary">RLK1</name>
    <name evidence="3" type="ORF">QJS10_CPA06g01724</name>
</gene>
<accession>A0AAV9EMS2</accession>
<keyword evidence="3" id="KW-0808">Transferase</keyword>
<keyword evidence="4" id="KW-1185">Reference proteome</keyword>
<keyword evidence="3" id="KW-0418">Kinase</keyword>
<evidence type="ECO:0000313" key="4">
    <source>
        <dbReference type="Proteomes" id="UP001180020"/>
    </source>
</evidence>
<reference evidence="3" key="1">
    <citation type="journal article" date="2023" name="Nat. Commun.">
        <title>Diploid and tetraploid genomes of Acorus and the evolution of monocots.</title>
        <authorList>
            <person name="Ma L."/>
            <person name="Liu K.W."/>
            <person name="Li Z."/>
            <person name="Hsiao Y.Y."/>
            <person name="Qi Y."/>
            <person name="Fu T."/>
            <person name="Tang G.D."/>
            <person name="Zhang D."/>
            <person name="Sun W.H."/>
            <person name="Liu D.K."/>
            <person name="Li Y."/>
            <person name="Chen G.Z."/>
            <person name="Liu X.D."/>
            <person name="Liao X.Y."/>
            <person name="Jiang Y.T."/>
            <person name="Yu X."/>
            <person name="Hao Y."/>
            <person name="Huang J."/>
            <person name="Zhao X.W."/>
            <person name="Ke S."/>
            <person name="Chen Y.Y."/>
            <person name="Wu W.L."/>
            <person name="Hsu J.L."/>
            <person name="Lin Y.F."/>
            <person name="Huang M.D."/>
            <person name="Li C.Y."/>
            <person name="Huang L."/>
            <person name="Wang Z.W."/>
            <person name="Zhao X."/>
            <person name="Zhong W.Y."/>
            <person name="Peng D.H."/>
            <person name="Ahmad S."/>
            <person name="Lan S."/>
            <person name="Zhang J.S."/>
            <person name="Tsai W.C."/>
            <person name="Van de Peer Y."/>
            <person name="Liu Z.J."/>
        </authorList>
    </citation>
    <scope>NUCLEOTIDE SEQUENCE</scope>
    <source>
        <strain evidence="3">CP</strain>
    </source>
</reference>
<dbReference type="Gene3D" id="1.10.510.10">
    <property type="entry name" value="Transferase(Phosphotransferase) domain 1"/>
    <property type="match status" value="1"/>
</dbReference>
<evidence type="ECO:0000313" key="3">
    <source>
        <dbReference type="EMBL" id="KAK1314815.1"/>
    </source>
</evidence>
<sequence>MSTADKSPQAYGRSGSPEMKSYLRARGFTFMRIYGQRRFSASAGGAWPLKRGSILWQSRIRQRMLGEFDGLTLHHPWKYTFIEENWITSFNHDSSPSAPPRIPNSLVPEAQSGIFFRAKLYFLVVKNCLFVEVLCFDVAKEKFSRNPGPAQLKRVDVDLLHMVLFEDNEDNEALIKANTSIDFYAPTIDGPQKLAILEEEEFAEAEASWAIGASHMPEGNSTKTIELPTSMATSKTTSLHQVVSLTQASSPKETTPPKSYSPTMEDSSKATVPTLTAPSKPLTPSSVALSQSPTLEEQADVEVFPPPFMFVSPQNEAVKDISIQVLLHPEQCTVAPTIEVTKAKQKRNKKSVANIPAQASQAGSKQKEIYQTLGAGRCLLKKNMEMKMGNEEVAMLTDWAYDCFREGRLDALVNDDEELTSDLQRIERVLKVAIWCIQEDPMLRRPMKKVRQMLEGAIEVAVPPDPSSYISSMQ</sequence>
<dbReference type="InterPro" id="IPR051343">
    <property type="entry name" value="G-type_lectin_kinases/EP1-like"/>
</dbReference>
<reference evidence="3" key="2">
    <citation type="submission" date="2023-06" db="EMBL/GenBank/DDBJ databases">
        <authorList>
            <person name="Ma L."/>
            <person name="Liu K.-W."/>
            <person name="Li Z."/>
            <person name="Hsiao Y.-Y."/>
            <person name="Qi Y."/>
            <person name="Fu T."/>
            <person name="Tang G."/>
            <person name="Zhang D."/>
            <person name="Sun W.-H."/>
            <person name="Liu D.-K."/>
            <person name="Li Y."/>
            <person name="Chen G.-Z."/>
            <person name="Liu X.-D."/>
            <person name="Liao X.-Y."/>
            <person name="Jiang Y.-T."/>
            <person name="Yu X."/>
            <person name="Hao Y."/>
            <person name="Huang J."/>
            <person name="Zhao X.-W."/>
            <person name="Ke S."/>
            <person name="Chen Y.-Y."/>
            <person name="Wu W.-L."/>
            <person name="Hsu J.-L."/>
            <person name="Lin Y.-F."/>
            <person name="Huang M.-D."/>
            <person name="Li C.-Y."/>
            <person name="Huang L."/>
            <person name="Wang Z.-W."/>
            <person name="Zhao X."/>
            <person name="Zhong W.-Y."/>
            <person name="Peng D.-H."/>
            <person name="Ahmad S."/>
            <person name="Lan S."/>
            <person name="Zhang J.-S."/>
            <person name="Tsai W.-C."/>
            <person name="Van De Peer Y."/>
            <person name="Liu Z.-J."/>
        </authorList>
    </citation>
    <scope>NUCLEOTIDE SEQUENCE</scope>
    <source>
        <strain evidence="3">CP</strain>
        <tissue evidence="3">Leaves</tissue>
    </source>
</reference>
<dbReference type="EMBL" id="JAUJYO010000006">
    <property type="protein sequence ID" value="KAK1314815.1"/>
    <property type="molecule type" value="Genomic_DNA"/>
</dbReference>
<dbReference type="Proteomes" id="UP001180020">
    <property type="component" value="Unassembled WGS sequence"/>
</dbReference>
<dbReference type="PANTHER" id="PTHR47976">
    <property type="entry name" value="G-TYPE LECTIN S-RECEPTOR-LIKE SERINE/THREONINE-PROTEIN KINASE SD2-5"/>
    <property type="match status" value="1"/>
</dbReference>